<evidence type="ECO:0000313" key="3">
    <source>
        <dbReference type="Proteomes" id="UP001524569"/>
    </source>
</evidence>
<proteinExistence type="predicted"/>
<dbReference type="Proteomes" id="UP001524569">
    <property type="component" value="Unassembled WGS sequence"/>
</dbReference>
<evidence type="ECO:0000313" key="2">
    <source>
        <dbReference type="EMBL" id="MCQ8181091.1"/>
    </source>
</evidence>
<dbReference type="RefSeq" id="WP_256610379.1">
    <property type="nucleotide sequence ID" value="NZ_JANIBM010000007.1"/>
</dbReference>
<dbReference type="EMBL" id="JANIBM010000007">
    <property type="protein sequence ID" value="MCQ8181091.1"/>
    <property type="molecule type" value="Genomic_DNA"/>
</dbReference>
<evidence type="ECO:0000256" key="1">
    <source>
        <dbReference type="SAM" id="MobiDB-lite"/>
    </source>
</evidence>
<organism evidence="2 3">
    <name type="scientific">Methylomonas aurea</name>
    <dbReference type="NCBI Taxonomy" id="2952224"/>
    <lineage>
        <taxon>Bacteria</taxon>
        <taxon>Pseudomonadati</taxon>
        <taxon>Pseudomonadota</taxon>
        <taxon>Gammaproteobacteria</taxon>
        <taxon>Methylococcales</taxon>
        <taxon>Methylococcaceae</taxon>
        <taxon>Methylomonas</taxon>
    </lineage>
</organism>
<name>A0ABT1UGD3_9GAMM</name>
<protein>
    <recommendedName>
        <fullName evidence="4">Transposase</fullName>
    </recommendedName>
</protein>
<accession>A0ABT1UGD3</accession>
<reference evidence="2 3" key="1">
    <citation type="submission" date="2022-07" db="EMBL/GenBank/DDBJ databases">
        <title>Methylomonas rivi sp. nov., Methylomonas rosea sp. nov., Methylomonas aureus sp. nov. and Methylomonas subterranea sp. nov., four novel methanotrophs isolated from a freshwater creek and the deep terrestrial subsurface.</title>
        <authorList>
            <person name="Abin C."/>
            <person name="Sankaranarayanan K."/>
            <person name="Garner C."/>
            <person name="Sindelar R."/>
            <person name="Kotary K."/>
            <person name="Garner R."/>
            <person name="Barclay S."/>
            <person name="Lawson P."/>
            <person name="Krumholz L."/>
        </authorList>
    </citation>
    <scope>NUCLEOTIDE SEQUENCE [LARGE SCALE GENOMIC DNA]</scope>
    <source>
        <strain evidence="2 3">SURF-1</strain>
    </source>
</reference>
<comment type="caution">
    <text evidence="2">The sequence shown here is derived from an EMBL/GenBank/DDBJ whole genome shotgun (WGS) entry which is preliminary data.</text>
</comment>
<gene>
    <name evidence="2" type="ORF">NP603_08225</name>
</gene>
<feature type="compositionally biased region" description="Polar residues" evidence="1">
    <location>
        <begin position="1"/>
        <end position="10"/>
    </location>
</feature>
<sequence length="52" mass="5784">MENKDQTAVTTAKPKRNKHTPQFKEQALERAKQDGVPKAAKDLGIAQAMLYS</sequence>
<evidence type="ECO:0008006" key="4">
    <source>
        <dbReference type="Google" id="ProtNLM"/>
    </source>
</evidence>
<feature type="region of interest" description="Disordered" evidence="1">
    <location>
        <begin position="1"/>
        <end position="39"/>
    </location>
</feature>
<feature type="compositionally biased region" description="Basic and acidic residues" evidence="1">
    <location>
        <begin position="26"/>
        <end position="39"/>
    </location>
</feature>
<keyword evidence="3" id="KW-1185">Reference proteome</keyword>